<protein>
    <recommendedName>
        <fullName evidence="4">Porin family protein</fullName>
    </recommendedName>
</protein>
<feature type="signal peptide" evidence="1">
    <location>
        <begin position="1"/>
        <end position="21"/>
    </location>
</feature>
<dbReference type="EMBL" id="JAAATW010000001">
    <property type="protein sequence ID" value="NBE07533.1"/>
    <property type="molecule type" value="Genomic_DNA"/>
</dbReference>
<evidence type="ECO:0000313" key="2">
    <source>
        <dbReference type="EMBL" id="NBE07533.1"/>
    </source>
</evidence>
<evidence type="ECO:0008006" key="4">
    <source>
        <dbReference type="Google" id="ProtNLM"/>
    </source>
</evidence>
<reference evidence="3" key="1">
    <citation type="submission" date="2020-01" db="EMBL/GenBank/DDBJ databases">
        <title>Sphingomonas sp. strain CSW-10.</title>
        <authorList>
            <person name="Chen W.-M."/>
        </authorList>
    </citation>
    <scope>NUCLEOTIDE SEQUENCE [LARGE SCALE GENOMIC DNA]</scope>
    <source>
        <strain evidence="3">CCP-1</strain>
    </source>
</reference>
<keyword evidence="3" id="KW-1185">Reference proteome</keyword>
<gene>
    <name evidence="2" type="ORF">GU920_08295</name>
</gene>
<accession>A0ABW9Y549</accession>
<name>A0ABW9Y549_9RHOB</name>
<evidence type="ECO:0000313" key="3">
    <source>
        <dbReference type="Proteomes" id="UP001517376"/>
    </source>
</evidence>
<keyword evidence="1" id="KW-0732">Signal</keyword>
<sequence length="216" mass="23074">MKAAAALVMIAASGLAAPVFAQDVTVYGGGTAEFLHRPDGDDQPNVSSLALYAEAEVSGFYAGVWARMANVDSYDRLDAYLGYRNDLEGGFSYDLGYYRYGYVNDSASNYGELTLGIAQALAETASVSMDLAYDPDNALANAYVGVELYPSATWTVSANYGVYEVAGAGSEREWDFGASHQVAESTSVDLRWYDGSEYVQGYLGVAISFDTTLFGG</sequence>
<comment type="caution">
    <text evidence="2">The sequence shown here is derived from an EMBL/GenBank/DDBJ whole genome shotgun (WGS) entry which is preliminary data.</text>
</comment>
<proteinExistence type="predicted"/>
<dbReference type="Proteomes" id="UP001517376">
    <property type="component" value="Unassembled WGS sequence"/>
</dbReference>
<evidence type="ECO:0000256" key="1">
    <source>
        <dbReference type="SAM" id="SignalP"/>
    </source>
</evidence>
<feature type="chain" id="PRO_5045578320" description="Porin family protein" evidence="1">
    <location>
        <begin position="22"/>
        <end position="216"/>
    </location>
</feature>
<dbReference type="RefSeq" id="WP_161766440.1">
    <property type="nucleotide sequence ID" value="NZ_JAAATW010000001.1"/>
</dbReference>
<organism evidence="2 3">
    <name type="scientific">Paragemmobacter ruber</name>
    <dbReference type="NCBI Taxonomy" id="1985673"/>
    <lineage>
        <taxon>Bacteria</taxon>
        <taxon>Pseudomonadati</taxon>
        <taxon>Pseudomonadota</taxon>
        <taxon>Alphaproteobacteria</taxon>
        <taxon>Rhodobacterales</taxon>
        <taxon>Paracoccaceae</taxon>
        <taxon>Paragemmobacter</taxon>
    </lineage>
</organism>